<dbReference type="SUPFAM" id="SSF53720">
    <property type="entry name" value="ALDH-like"/>
    <property type="match status" value="1"/>
</dbReference>
<dbReference type="PROSITE" id="PS00070">
    <property type="entry name" value="ALDEHYDE_DEHYDR_CYS"/>
    <property type="match status" value="1"/>
</dbReference>
<dbReference type="InterPro" id="IPR016161">
    <property type="entry name" value="Ald_DH/histidinol_DH"/>
</dbReference>
<evidence type="ECO:0000256" key="3">
    <source>
        <dbReference type="RuleBase" id="RU003345"/>
    </source>
</evidence>
<dbReference type="Pfam" id="PF00171">
    <property type="entry name" value="Aldedh"/>
    <property type="match status" value="1"/>
</dbReference>
<organism evidence="5 6">
    <name type="scientific">Pollutimonas bauzanensis</name>
    <dbReference type="NCBI Taxonomy" id="658167"/>
    <lineage>
        <taxon>Bacteria</taxon>
        <taxon>Pseudomonadati</taxon>
        <taxon>Pseudomonadota</taxon>
        <taxon>Betaproteobacteria</taxon>
        <taxon>Burkholderiales</taxon>
        <taxon>Alcaligenaceae</taxon>
        <taxon>Pollutimonas</taxon>
    </lineage>
</organism>
<dbReference type="GO" id="GO:0016620">
    <property type="term" value="F:oxidoreductase activity, acting on the aldehyde or oxo group of donors, NAD or NADP as acceptor"/>
    <property type="evidence" value="ECO:0007669"/>
    <property type="project" value="InterPro"/>
</dbReference>
<dbReference type="EMBL" id="FQXE01000006">
    <property type="protein sequence ID" value="SHH96423.1"/>
    <property type="molecule type" value="Genomic_DNA"/>
</dbReference>
<dbReference type="InterPro" id="IPR016162">
    <property type="entry name" value="Ald_DH_N"/>
</dbReference>
<evidence type="ECO:0000256" key="2">
    <source>
        <dbReference type="PROSITE-ProRule" id="PRU10007"/>
    </source>
</evidence>
<gene>
    <name evidence="5" type="ORF">SAMN04488135_106241</name>
</gene>
<dbReference type="PANTHER" id="PTHR11699">
    <property type="entry name" value="ALDEHYDE DEHYDROGENASE-RELATED"/>
    <property type="match status" value="1"/>
</dbReference>
<proteinExistence type="inferred from homology"/>
<name>A0A1M5XB49_9BURK</name>
<feature type="domain" description="Aldehyde dehydrogenase" evidence="4">
    <location>
        <begin position="5"/>
        <end position="106"/>
    </location>
</feature>
<accession>A0A1M5XB49</accession>
<dbReference type="Proteomes" id="UP000184226">
    <property type="component" value="Unassembled WGS sequence"/>
</dbReference>
<dbReference type="InterPro" id="IPR016163">
    <property type="entry name" value="Ald_DH_C"/>
</dbReference>
<dbReference type="InterPro" id="IPR016160">
    <property type="entry name" value="Ald_DH_CS_CYS"/>
</dbReference>
<evidence type="ECO:0000313" key="6">
    <source>
        <dbReference type="Proteomes" id="UP000184226"/>
    </source>
</evidence>
<dbReference type="PROSITE" id="PS00687">
    <property type="entry name" value="ALDEHYDE_DEHYDR_GLU"/>
    <property type="match status" value="1"/>
</dbReference>
<dbReference type="InterPro" id="IPR015590">
    <property type="entry name" value="Aldehyde_DH_dom"/>
</dbReference>
<feature type="active site" evidence="2">
    <location>
        <position position="48"/>
    </location>
</feature>
<dbReference type="STRING" id="658167.SAMN04488135_106241"/>
<dbReference type="AlphaFoldDB" id="A0A1M5XB49"/>
<dbReference type="InterPro" id="IPR029510">
    <property type="entry name" value="Ald_DH_CS_GLU"/>
</dbReference>
<evidence type="ECO:0000313" key="5">
    <source>
        <dbReference type="EMBL" id="SHH96423.1"/>
    </source>
</evidence>
<comment type="similarity">
    <text evidence="3">Belongs to the aldehyde dehydrogenase family.</text>
</comment>
<dbReference type="Gene3D" id="3.40.605.10">
    <property type="entry name" value="Aldehyde Dehydrogenase, Chain A, domain 1"/>
    <property type="match status" value="1"/>
</dbReference>
<reference evidence="5 6" key="1">
    <citation type="submission" date="2016-11" db="EMBL/GenBank/DDBJ databases">
        <authorList>
            <person name="Jaros S."/>
            <person name="Januszkiewicz K."/>
            <person name="Wedrychowicz H."/>
        </authorList>
    </citation>
    <scope>NUCLEOTIDE SEQUENCE [LARGE SCALE GENOMIC DNA]</scope>
    <source>
        <strain evidence="5 6">CGMCC 1.10190</strain>
    </source>
</reference>
<keyword evidence="1 3" id="KW-0560">Oxidoreductase</keyword>
<sequence>MSSATNAEIGSALIDHPDVAKVTFTGSDATGTKIYAQAAKGMKRVSLELGGKSPNIVFDDCDMAAAASGVVSGIFAATGQTCIAGSRLQVQYSIKEEFSQRLVELSASAT</sequence>
<dbReference type="Gene3D" id="3.40.309.10">
    <property type="entry name" value="Aldehyde Dehydrogenase, Chain A, domain 2"/>
    <property type="match status" value="1"/>
</dbReference>
<keyword evidence="6" id="KW-1185">Reference proteome</keyword>
<evidence type="ECO:0000256" key="1">
    <source>
        <dbReference type="ARBA" id="ARBA00023002"/>
    </source>
</evidence>
<protein>
    <submittedName>
        <fullName evidence="5">Aldehyde dehydrogenase family protein</fullName>
    </submittedName>
</protein>
<evidence type="ECO:0000259" key="4">
    <source>
        <dbReference type="Pfam" id="PF00171"/>
    </source>
</evidence>